<keyword evidence="2" id="KW-1185">Reference proteome</keyword>
<protein>
    <submittedName>
        <fullName evidence="1">Uncharacterized protein</fullName>
    </submittedName>
</protein>
<proteinExistence type="predicted"/>
<dbReference type="RefSeq" id="WP_211849453.1">
    <property type="nucleotide sequence ID" value="NZ_JAAEDL010000044.1"/>
</dbReference>
<accession>A0A9X9XJH9</accession>
<evidence type="ECO:0000313" key="2">
    <source>
        <dbReference type="Proteomes" id="UP001138709"/>
    </source>
</evidence>
<sequence length="139" mass="15790">MSDRSAIFNPLGDGTDPGARVKAAVTTAEAFTERFNARDLAGMDALLHFPHVILSGEKLVVWDQPGQMPADFFEHLVRTTGWARTHYVELRAVLLNVRKVHLFVDYTRNRGDGSVISRHQNLWIVTQDEGRWGIKQRSY</sequence>
<dbReference type="Proteomes" id="UP001138709">
    <property type="component" value="Unassembled WGS sequence"/>
</dbReference>
<gene>
    <name evidence="1" type="ORF">GXW74_25550</name>
</gene>
<evidence type="ECO:0000313" key="1">
    <source>
        <dbReference type="EMBL" id="MBR0683865.1"/>
    </source>
</evidence>
<dbReference type="AlphaFoldDB" id="A0A9X9XJH9"/>
<reference evidence="1" key="1">
    <citation type="submission" date="2020-01" db="EMBL/GenBank/DDBJ databases">
        <authorList>
            <person name="Rat A."/>
        </authorList>
    </citation>
    <scope>NUCLEOTIDE SEQUENCE</scope>
    <source>
        <strain evidence="1">LMG 31228</strain>
    </source>
</reference>
<dbReference type="EMBL" id="JAAEDL010000044">
    <property type="protein sequence ID" value="MBR0683865.1"/>
    <property type="molecule type" value="Genomic_DNA"/>
</dbReference>
<comment type="caution">
    <text evidence="1">The sequence shown here is derived from an EMBL/GenBank/DDBJ whole genome shotgun (WGS) entry which is preliminary data.</text>
</comment>
<organism evidence="1 2">
    <name type="scientific">Neoroseomonas eburnea</name>
    <dbReference type="NCBI Taxonomy" id="1346889"/>
    <lineage>
        <taxon>Bacteria</taxon>
        <taxon>Pseudomonadati</taxon>
        <taxon>Pseudomonadota</taxon>
        <taxon>Alphaproteobacteria</taxon>
        <taxon>Acetobacterales</taxon>
        <taxon>Acetobacteraceae</taxon>
        <taxon>Neoroseomonas</taxon>
    </lineage>
</organism>
<name>A0A9X9XJH9_9PROT</name>
<reference evidence="1" key="2">
    <citation type="journal article" date="2021" name="Syst. Appl. Microbiol.">
        <title>Roseomonas hellenica sp. nov., isolated from roots of wild-growing Alkanna tinctoria.</title>
        <authorList>
            <person name="Rat A."/>
            <person name="Naranjo H.D."/>
            <person name="Lebbe L."/>
            <person name="Cnockaert M."/>
            <person name="Krigas N."/>
            <person name="Grigoriadou K."/>
            <person name="Maloupa E."/>
            <person name="Willems A."/>
        </authorList>
    </citation>
    <scope>NUCLEOTIDE SEQUENCE</scope>
    <source>
        <strain evidence="1">LMG 31228</strain>
    </source>
</reference>